<evidence type="ECO:0000313" key="3">
    <source>
        <dbReference type="Proteomes" id="UP000580474"/>
    </source>
</evidence>
<dbReference type="GO" id="GO:0008168">
    <property type="term" value="F:methyltransferase activity"/>
    <property type="evidence" value="ECO:0007669"/>
    <property type="project" value="UniProtKB-KW"/>
</dbReference>
<dbReference type="GO" id="GO:0032259">
    <property type="term" value="P:methylation"/>
    <property type="evidence" value="ECO:0007669"/>
    <property type="project" value="UniProtKB-KW"/>
</dbReference>
<proteinExistence type="predicted"/>
<keyword evidence="2" id="KW-0808">Transferase</keyword>
<dbReference type="Pfam" id="PF13649">
    <property type="entry name" value="Methyltransf_25"/>
    <property type="match status" value="1"/>
</dbReference>
<dbReference type="CDD" id="cd02440">
    <property type="entry name" value="AdoMet_MTases"/>
    <property type="match status" value="1"/>
</dbReference>
<keyword evidence="3" id="KW-1185">Reference proteome</keyword>
<dbReference type="SUPFAM" id="SSF53335">
    <property type="entry name" value="S-adenosyl-L-methionine-dependent methyltransferases"/>
    <property type="match status" value="1"/>
</dbReference>
<dbReference type="Gene3D" id="3.40.50.150">
    <property type="entry name" value="Vaccinia Virus protein VP39"/>
    <property type="match status" value="1"/>
</dbReference>
<dbReference type="EMBL" id="JACHIV010000001">
    <property type="protein sequence ID" value="MBB5067558.1"/>
    <property type="molecule type" value="Genomic_DNA"/>
</dbReference>
<reference evidence="2 3" key="1">
    <citation type="submission" date="2020-08" db="EMBL/GenBank/DDBJ databases">
        <title>Sequencing the genomes of 1000 actinobacteria strains.</title>
        <authorList>
            <person name="Klenk H.-P."/>
        </authorList>
    </citation>
    <scope>NUCLEOTIDE SEQUENCE [LARGE SCALE GENOMIC DNA]</scope>
    <source>
        <strain evidence="2 3">DSM 45582</strain>
    </source>
</reference>
<dbReference type="InterPro" id="IPR029063">
    <property type="entry name" value="SAM-dependent_MTases_sf"/>
</dbReference>
<comment type="caution">
    <text evidence="2">The sequence shown here is derived from an EMBL/GenBank/DDBJ whole genome shotgun (WGS) entry which is preliminary data.</text>
</comment>
<protein>
    <submittedName>
        <fullName evidence="2">SAM-dependent methyltransferase</fullName>
    </submittedName>
</protein>
<keyword evidence="2" id="KW-0489">Methyltransferase</keyword>
<name>A0A840NBG6_9PSEU</name>
<dbReference type="Proteomes" id="UP000580474">
    <property type="component" value="Unassembled WGS sequence"/>
</dbReference>
<sequence>MNEARSPEAVLTAVGDLATAAEQAALVRLALSSGLLQRCAEPIAVDDLADILQIPRERLSGVCDALVAMGALVHDGTRVRLSATWTPLADDGVHVTLERALVGAEARRSVMATALSPSADYWEADARQRLALADGVTMATTTEFGRTAVSGVLAALPEVTEQLRTGARWLELGCGVAGMLLGVLHAHSSVTAVGVDLASDLLAVARERARELGVADRIDFVEGDATAYTDDEPFDIVFWSQFFFPTRTRTAALANAFARLRPGGLLLCPLVPGDLEPYGTGSALAQQSSLHALVFSGWDIPIRSGDTLTEELEEAGFQVRRVHRDGLPVTVVAQRPAA</sequence>
<evidence type="ECO:0000259" key="1">
    <source>
        <dbReference type="Pfam" id="PF13649"/>
    </source>
</evidence>
<dbReference type="AlphaFoldDB" id="A0A840NBG6"/>
<dbReference type="PANTHER" id="PTHR43464">
    <property type="entry name" value="METHYLTRANSFERASE"/>
    <property type="match status" value="1"/>
</dbReference>
<evidence type="ECO:0000313" key="2">
    <source>
        <dbReference type="EMBL" id="MBB5067558.1"/>
    </source>
</evidence>
<feature type="domain" description="Methyltransferase" evidence="1">
    <location>
        <begin position="170"/>
        <end position="264"/>
    </location>
</feature>
<dbReference type="InterPro" id="IPR041698">
    <property type="entry name" value="Methyltransf_25"/>
</dbReference>
<gene>
    <name evidence="2" type="ORF">BJ969_000646</name>
</gene>
<accession>A0A840NBG6</accession>
<dbReference type="PANTHER" id="PTHR43464:SF3">
    <property type="entry name" value="SAM-DEPENDENT METHYLTRANSFERASE"/>
    <property type="match status" value="1"/>
</dbReference>
<organism evidence="2 3">
    <name type="scientific">Saccharopolyspora gloriosae</name>
    <dbReference type="NCBI Taxonomy" id="455344"/>
    <lineage>
        <taxon>Bacteria</taxon>
        <taxon>Bacillati</taxon>
        <taxon>Actinomycetota</taxon>
        <taxon>Actinomycetes</taxon>
        <taxon>Pseudonocardiales</taxon>
        <taxon>Pseudonocardiaceae</taxon>
        <taxon>Saccharopolyspora</taxon>
    </lineage>
</organism>
<dbReference type="RefSeq" id="WP_221315697.1">
    <property type="nucleotide sequence ID" value="NZ_JACHIV010000001.1"/>
</dbReference>